<dbReference type="PANTHER" id="PTHR47563">
    <property type="entry name" value="PROTEIN FMP25, MITOCHONDRIAL"/>
    <property type="match status" value="1"/>
</dbReference>
<dbReference type="Gene3D" id="2.130.10.30">
    <property type="entry name" value="Regulator of chromosome condensation 1/beta-lactamase-inhibitor protein II"/>
    <property type="match status" value="1"/>
</dbReference>
<dbReference type="Proteomes" id="UP000095085">
    <property type="component" value="Unassembled WGS sequence"/>
</dbReference>
<dbReference type="AlphaFoldDB" id="A0A1E4RS58"/>
<dbReference type="GO" id="GO:0005743">
    <property type="term" value="C:mitochondrial inner membrane"/>
    <property type="evidence" value="ECO:0007669"/>
    <property type="project" value="TreeGrafter"/>
</dbReference>
<keyword evidence="2" id="KW-0812">Transmembrane</keyword>
<dbReference type="PROSITE" id="PS50012">
    <property type="entry name" value="RCC1_3"/>
    <property type="match status" value="1"/>
</dbReference>
<accession>A0A1E4RS58</accession>
<dbReference type="InterPro" id="IPR000408">
    <property type="entry name" value="Reg_chr_condens"/>
</dbReference>
<evidence type="ECO:0000313" key="3">
    <source>
        <dbReference type="EMBL" id="ODV70112.1"/>
    </source>
</evidence>
<keyword evidence="2" id="KW-0472">Membrane</keyword>
<dbReference type="InterPro" id="IPR053245">
    <property type="entry name" value="MitoProcess-Associated"/>
</dbReference>
<keyword evidence="2" id="KW-1133">Transmembrane helix</keyword>
<name>A0A1E4RS58_9ASCO</name>
<feature type="repeat" description="RCC1" evidence="1">
    <location>
        <begin position="521"/>
        <end position="586"/>
    </location>
</feature>
<feature type="transmembrane region" description="Helical" evidence="2">
    <location>
        <begin position="138"/>
        <end position="157"/>
    </location>
</feature>
<dbReference type="GO" id="GO:0034551">
    <property type="term" value="P:mitochondrial respiratory chain complex III assembly"/>
    <property type="evidence" value="ECO:0007669"/>
    <property type="project" value="TreeGrafter"/>
</dbReference>
<dbReference type="GeneID" id="30994051"/>
<evidence type="ECO:0000313" key="4">
    <source>
        <dbReference type="Proteomes" id="UP000095085"/>
    </source>
</evidence>
<protein>
    <submittedName>
        <fullName evidence="3">RCC1/BLIP-II protein</fullName>
    </submittedName>
</protein>
<keyword evidence="4" id="KW-1185">Reference proteome</keyword>
<dbReference type="OrthoDB" id="10256179at2759"/>
<proteinExistence type="predicted"/>
<dbReference type="RefSeq" id="XP_020079179.1">
    <property type="nucleotide sequence ID" value="XM_020219501.1"/>
</dbReference>
<gene>
    <name evidence="3" type="ORF">HYPBUDRAFT_133017</name>
</gene>
<reference evidence="4" key="1">
    <citation type="submission" date="2016-05" db="EMBL/GenBank/DDBJ databases">
        <title>Comparative genomics of biotechnologically important yeasts.</title>
        <authorList>
            <consortium name="DOE Joint Genome Institute"/>
            <person name="Riley R."/>
            <person name="Haridas S."/>
            <person name="Wolfe K.H."/>
            <person name="Lopes M.R."/>
            <person name="Hittinger C.T."/>
            <person name="Goker M."/>
            <person name="Salamov A."/>
            <person name="Wisecaver J."/>
            <person name="Long T.M."/>
            <person name="Aerts A.L."/>
            <person name="Barry K."/>
            <person name="Choi C."/>
            <person name="Clum A."/>
            <person name="Coughlan A.Y."/>
            <person name="Deshpande S."/>
            <person name="Douglass A.P."/>
            <person name="Hanson S.J."/>
            <person name="Klenk H.-P."/>
            <person name="Labutti K."/>
            <person name="Lapidus A."/>
            <person name="Lindquist E."/>
            <person name="Lipzen A."/>
            <person name="Meier-Kolthoff J.P."/>
            <person name="Ohm R.A."/>
            <person name="Otillar R.P."/>
            <person name="Pangilinan J."/>
            <person name="Peng Y."/>
            <person name="Rokas A."/>
            <person name="Rosa C.A."/>
            <person name="Scheuner C."/>
            <person name="Sibirny A.A."/>
            <person name="Slot J.C."/>
            <person name="Stielow J.B."/>
            <person name="Sun H."/>
            <person name="Kurtzman C.P."/>
            <person name="Blackwell M."/>
            <person name="Grigoriev I.V."/>
            <person name="Jeffries T.W."/>
        </authorList>
    </citation>
    <scope>NUCLEOTIDE SEQUENCE [LARGE SCALE GENOMIC DNA]</scope>
    <source>
        <strain evidence="4">NRRL Y-1933</strain>
    </source>
</reference>
<dbReference type="SUPFAM" id="SSF50985">
    <property type="entry name" value="RCC1/BLIP-II"/>
    <property type="match status" value="1"/>
</dbReference>
<evidence type="ECO:0000256" key="2">
    <source>
        <dbReference type="SAM" id="Phobius"/>
    </source>
</evidence>
<evidence type="ECO:0000256" key="1">
    <source>
        <dbReference type="PROSITE-ProRule" id="PRU00235"/>
    </source>
</evidence>
<dbReference type="EMBL" id="KV454538">
    <property type="protein sequence ID" value="ODV70112.1"/>
    <property type="molecule type" value="Genomic_DNA"/>
</dbReference>
<dbReference type="PANTHER" id="PTHR47563:SF1">
    <property type="entry name" value="PROTEIN FMP25, MITOCHONDRIAL"/>
    <property type="match status" value="1"/>
</dbReference>
<sequence>MIRQCIARRLTARLARPVPVNYIGGRFYSDKKDSNDIKYRSIEDFNKMKKEYLFGDIDEDVANQTSRDIHDKIKEKKEPEIEEDEDNIKSIIEKDPRLLKFKPGSPDYKYELSKLHDEFQVELAKYEKQQERRERIKALATGIALLVGIITTHQLIMNYEFLSKWIKNKFSYRDVNESKVKDLTDPSKNRKNIDYMITKLLEEFEKNPDIINNLADSNKQSGLYIFGDYNKLKLPIRIPFFNDILIKQVVISKNYIVVIDESGKVYHLTSDSESKLMKLPPIEKAHIANELIYYLNNKGEILYGPRLDKQNDFKGINKRNWLGINKEQEYNKLIFEGLENGEKINDFSGGSYHLLLLTNKGKLFINNTSGDPINKGQYGLPKLSPLTEDLKIPVNQPIELNNLNNEIVLSKDGTKSLKDRRFNQISSGKYHNIVSDLQGNIWTWGSNIFGECAGDISYNTDIQPIPKKILTIDDFSNLTKHLLKNDKNEFSWGIKKLSTNDETSFIQLRYIDHENESNTQDILMSFGNGIKGQLGNSRYLHVCPQPQIIKSLMNMNEYNEKLNITTNIGIKDISSGSNHSFITLDNYGDYKDVLTFGDNEFGQFGNGKKVKNCKPIQIPKLLEPNDIGDNFNDKKQRKKLVRKMNDIITRRLQLSDGITLANGDLVEQIIVAGEDSSAIYYKRK</sequence>
<dbReference type="Pfam" id="PF13540">
    <property type="entry name" value="RCC1_2"/>
    <property type="match status" value="1"/>
</dbReference>
<dbReference type="InterPro" id="IPR009091">
    <property type="entry name" value="RCC1/BLIP-II"/>
</dbReference>
<organism evidence="3 4">
    <name type="scientific">Hyphopichia burtonii NRRL Y-1933</name>
    <dbReference type="NCBI Taxonomy" id="984485"/>
    <lineage>
        <taxon>Eukaryota</taxon>
        <taxon>Fungi</taxon>
        <taxon>Dikarya</taxon>
        <taxon>Ascomycota</taxon>
        <taxon>Saccharomycotina</taxon>
        <taxon>Pichiomycetes</taxon>
        <taxon>Debaryomycetaceae</taxon>
        <taxon>Hyphopichia</taxon>
    </lineage>
</organism>
<dbReference type="STRING" id="984485.A0A1E4RS58"/>